<feature type="transmembrane region" description="Helical" evidence="8">
    <location>
        <begin position="81"/>
        <end position="98"/>
    </location>
</feature>
<feature type="transmembrane region" description="Helical" evidence="8">
    <location>
        <begin position="309"/>
        <end position="329"/>
    </location>
</feature>
<evidence type="ECO:0000256" key="5">
    <source>
        <dbReference type="ARBA" id="ARBA00022692"/>
    </source>
</evidence>
<dbReference type="PATRIC" id="fig|1423772.3.peg.564"/>
<evidence type="ECO:0000313" key="11">
    <source>
        <dbReference type="Proteomes" id="UP000051612"/>
    </source>
</evidence>
<feature type="transmembrane region" description="Helical" evidence="8">
    <location>
        <begin position="134"/>
        <end position="158"/>
    </location>
</feature>
<name>A0A0R2BFD2_9LACO</name>
<proteinExistence type="predicted"/>
<dbReference type="Proteomes" id="UP000051612">
    <property type="component" value="Unassembled WGS sequence"/>
</dbReference>
<keyword evidence="6 8" id="KW-1133">Transmembrane helix</keyword>
<dbReference type="GO" id="GO:0005886">
    <property type="term" value="C:plasma membrane"/>
    <property type="evidence" value="ECO:0007669"/>
    <property type="project" value="UniProtKB-SubCell"/>
</dbReference>
<dbReference type="AlphaFoldDB" id="A0A0R2BFD2"/>
<feature type="transmembrane region" description="Helical" evidence="8">
    <location>
        <begin position="259"/>
        <end position="278"/>
    </location>
</feature>
<keyword evidence="4" id="KW-0762">Sugar transport</keyword>
<evidence type="ECO:0000256" key="6">
    <source>
        <dbReference type="ARBA" id="ARBA00022989"/>
    </source>
</evidence>
<dbReference type="InterPro" id="IPR003352">
    <property type="entry name" value="PTS_EIIC"/>
</dbReference>
<evidence type="ECO:0000256" key="8">
    <source>
        <dbReference type="SAM" id="Phobius"/>
    </source>
</evidence>
<feature type="domain" description="Phosphotransferase system EIIC" evidence="9">
    <location>
        <begin position="14"/>
        <end position="345"/>
    </location>
</feature>
<evidence type="ECO:0000256" key="1">
    <source>
        <dbReference type="ARBA" id="ARBA00004651"/>
    </source>
</evidence>
<comment type="caution">
    <text evidence="10">The sequence shown here is derived from an EMBL/GenBank/DDBJ whole genome shotgun (WGS) entry which is preliminary data.</text>
</comment>
<keyword evidence="2" id="KW-0813">Transport</keyword>
<accession>A0A0R2BFD2</accession>
<evidence type="ECO:0000259" key="9">
    <source>
        <dbReference type="Pfam" id="PF13303"/>
    </source>
</evidence>
<feature type="transmembrane region" description="Helical" evidence="8">
    <location>
        <begin position="110"/>
        <end position="127"/>
    </location>
</feature>
<keyword evidence="5 8" id="KW-0812">Transmembrane</keyword>
<keyword evidence="3" id="KW-1003">Cell membrane</keyword>
<evidence type="ECO:0000256" key="3">
    <source>
        <dbReference type="ARBA" id="ARBA00022475"/>
    </source>
</evidence>
<evidence type="ECO:0000313" key="10">
    <source>
        <dbReference type="EMBL" id="KRM77863.1"/>
    </source>
</evidence>
<gene>
    <name evidence="10" type="ORF">FC48_GL000519</name>
</gene>
<evidence type="ECO:0000256" key="7">
    <source>
        <dbReference type="ARBA" id="ARBA00023136"/>
    </source>
</evidence>
<dbReference type="GO" id="GO:0009401">
    <property type="term" value="P:phosphoenolpyruvate-dependent sugar phosphotransferase system"/>
    <property type="evidence" value="ECO:0007669"/>
    <property type="project" value="InterPro"/>
</dbReference>
<evidence type="ECO:0000256" key="4">
    <source>
        <dbReference type="ARBA" id="ARBA00022597"/>
    </source>
</evidence>
<dbReference type="EMBL" id="AYYN01000013">
    <property type="protein sequence ID" value="KRM77863.1"/>
    <property type="molecule type" value="Genomic_DNA"/>
</dbReference>
<reference evidence="10 11" key="1">
    <citation type="journal article" date="2015" name="Genome Announc.">
        <title>Expanding the biotechnology potential of lactobacilli through comparative genomics of 213 strains and associated genera.</title>
        <authorList>
            <person name="Sun Z."/>
            <person name="Harris H.M."/>
            <person name="McCann A."/>
            <person name="Guo C."/>
            <person name="Argimon S."/>
            <person name="Zhang W."/>
            <person name="Yang X."/>
            <person name="Jeffery I.B."/>
            <person name="Cooney J.C."/>
            <person name="Kagawa T.F."/>
            <person name="Liu W."/>
            <person name="Song Y."/>
            <person name="Salvetti E."/>
            <person name="Wrobel A."/>
            <person name="Rasinkangas P."/>
            <person name="Parkhill J."/>
            <person name="Rea M.C."/>
            <person name="O'Sullivan O."/>
            <person name="Ritari J."/>
            <person name="Douillard F.P."/>
            <person name="Paul Ross R."/>
            <person name="Yang R."/>
            <person name="Briner A.E."/>
            <person name="Felis G.E."/>
            <person name="de Vos W.M."/>
            <person name="Barrangou R."/>
            <person name="Klaenhammer T.R."/>
            <person name="Caufield P.W."/>
            <person name="Cui Y."/>
            <person name="Zhang H."/>
            <person name="O'Toole P.W."/>
        </authorList>
    </citation>
    <scope>NUCLEOTIDE SEQUENCE [LARGE SCALE GENOMIC DNA]</scope>
    <source>
        <strain evidence="10 11">DSM 20452</strain>
    </source>
</reference>
<protein>
    <recommendedName>
        <fullName evidence="9">Phosphotransferase system EIIC domain-containing protein</fullName>
    </recommendedName>
</protein>
<dbReference type="GO" id="GO:0008982">
    <property type="term" value="F:protein-N(PI)-phosphohistidine-sugar phosphotransferase activity"/>
    <property type="evidence" value="ECO:0007669"/>
    <property type="project" value="InterPro"/>
</dbReference>
<feature type="transmembrane region" description="Helical" evidence="8">
    <location>
        <begin position="54"/>
        <end position="74"/>
    </location>
</feature>
<feature type="transmembrane region" description="Helical" evidence="8">
    <location>
        <begin position="217"/>
        <end position="244"/>
    </location>
</feature>
<evidence type="ECO:0000256" key="2">
    <source>
        <dbReference type="ARBA" id="ARBA00022448"/>
    </source>
</evidence>
<feature type="transmembrane region" description="Helical" evidence="8">
    <location>
        <begin position="178"/>
        <end position="205"/>
    </location>
</feature>
<dbReference type="Pfam" id="PF13303">
    <property type="entry name" value="PTS_EIIC_2"/>
    <property type="match status" value="1"/>
</dbReference>
<organism evidence="10 11">
    <name type="scientific">Ligilactobacillus murinus DSM 20452 = NBRC 14221</name>
    <dbReference type="NCBI Taxonomy" id="1423772"/>
    <lineage>
        <taxon>Bacteria</taxon>
        <taxon>Bacillati</taxon>
        <taxon>Bacillota</taxon>
        <taxon>Bacilli</taxon>
        <taxon>Lactobacillales</taxon>
        <taxon>Lactobacillaceae</taxon>
        <taxon>Ligilactobacillus</taxon>
    </lineage>
</organism>
<sequence length="350" mass="36246">MSVKKITGREFTLNVLNGISMGVVVSLIPGALLGQLMQALVKIWPTFAHAVLDITTFNMSLLPAMAGFSVGYLFKMNMVQMSSIAGAAMVGSGVIVKTQQGFGLVGTGDVINVGVTIVFSVLLAWLIGNKFKNYTILLLPIIVIVIGGSLGLLVLPYVKAVTGLIGAGIKTFTLLQPILMGVLMGIAFAVLICSPISSVGIAAAIGITGIASGSANLGITAGAFTLAIMGSSVNSLGTVIAHFFGTPKIQMGNMLEKPILYLPVAISSAIMGGLGAVFDIQGTPMSAGFGFSGLVGPLTAYGFMASGWLSILSLSCLFVVLPVLLGYLMKYIFIDKRKLISATDLLLKTD</sequence>
<dbReference type="RefSeq" id="WP_056958056.1">
    <property type="nucleotide sequence ID" value="NZ_AYYN01000013.1"/>
</dbReference>
<feature type="transmembrane region" description="Helical" evidence="8">
    <location>
        <begin position="12"/>
        <end position="34"/>
    </location>
</feature>
<keyword evidence="7 8" id="KW-0472">Membrane</keyword>
<comment type="subcellular location">
    <subcellularLocation>
        <location evidence="1">Cell membrane</location>
        <topology evidence="1">Multi-pass membrane protein</topology>
    </subcellularLocation>
</comment>